<feature type="region of interest" description="Disordered" evidence="1">
    <location>
        <begin position="338"/>
        <end position="392"/>
    </location>
</feature>
<reference evidence="2" key="1">
    <citation type="submission" date="2023-06" db="EMBL/GenBank/DDBJ databases">
        <authorList>
            <consortium name="Lawrence Berkeley National Laboratory"/>
            <person name="Ahrendt S."/>
            <person name="Sahu N."/>
            <person name="Indic B."/>
            <person name="Wong-Bajracharya J."/>
            <person name="Merenyi Z."/>
            <person name="Ke H.-M."/>
            <person name="Monk M."/>
            <person name="Kocsube S."/>
            <person name="Drula E."/>
            <person name="Lipzen A."/>
            <person name="Balint B."/>
            <person name="Henrissat B."/>
            <person name="Andreopoulos B."/>
            <person name="Martin F.M."/>
            <person name="Harder C.B."/>
            <person name="Rigling D."/>
            <person name="Ford K.L."/>
            <person name="Foster G.D."/>
            <person name="Pangilinan J."/>
            <person name="Papanicolaou A."/>
            <person name="Barry K."/>
            <person name="LaButti K."/>
            <person name="Viragh M."/>
            <person name="Koriabine M."/>
            <person name="Yan M."/>
            <person name="Riley R."/>
            <person name="Champramary S."/>
            <person name="Plett K.L."/>
            <person name="Tsai I.J."/>
            <person name="Slot J."/>
            <person name="Sipos G."/>
            <person name="Plett J."/>
            <person name="Nagy L.G."/>
            <person name="Grigoriev I.V."/>
        </authorList>
    </citation>
    <scope>NUCLEOTIDE SEQUENCE</scope>
    <source>
        <strain evidence="2">HWK02</strain>
    </source>
</reference>
<sequence>MPREVVKTTRTKQERALSAPFGPTRQENTVVWMSLCYLHFLRLGFSWPSLRVFFAEPKVEGKRASNVKRLDAGAWSLDDHRARLWEEVDKKDGELRTRARGVQPKSDRPDLMKRGQFQNWFDDRGVQEEQDRSESKIYVKKSTREKQERGESEIGRADPWISKRLSLMRDTLPPDTLLSHCLNYSQLNSRFVILITNVTFGHTSSAENTSPFTEAKYYYAGLPSSPVSVARTSTTQTSFVSTWLESPPPLPVILWIGVLPQSLSREDGCTVAFRCWEVLREFDITNVEVEIRESCVIRSAGPKLLAPVPFRHPIADDQGPLTHALGLPVAAQATPDIEQTKGQAASLSASLVSTSSSSHEERLGKAAEGKDDQVAREAREKAQRAVDEANKTIGALRRREELEYPRQPRLGSRTEGYSEDYAIIEVDDDKIDRRTFRGNTIDLGTRIPRWEYTEKMSPNTNFKYPTDRLLKLRGTITDEEMRRPGVTIGCATGVVPFVLECIDAGDYRVSKEWAILPYDDKFGAFSAPGGLG</sequence>
<feature type="compositionally biased region" description="Basic and acidic residues" evidence="1">
    <location>
        <begin position="358"/>
        <end position="390"/>
    </location>
</feature>
<dbReference type="EMBL" id="JAUEPU010000022">
    <property type="protein sequence ID" value="KAK0493974.1"/>
    <property type="molecule type" value="Genomic_DNA"/>
</dbReference>
<feature type="non-terminal residue" evidence="2">
    <location>
        <position position="532"/>
    </location>
</feature>
<dbReference type="Proteomes" id="UP001175228">
    <property type="component" value="Unassembled WGS sequence"/>
</dbReference>
<gene>
    <name evidence="2" type="ORF">EDD18DRAFT_1333378</name>
</gene>
<proteinExistence type="predicted"/>
<name>A0AA39Q1C0_9AGAR</name>
<protein>
    <submittedName>
        <fullName evidence="2">Uncharacterized protein</fullName>
    </submittedName>
</protein>
<evidence type="ECO:0000313" key="3">
    <source>
        <dbReference type="Proteomes" id="UP001175228"/>
    </source>
</evidence>
<keyword evidence="3" id="KW-1185">Reference proteome</keyword>
<feature type="compositionally biased region" description="Low complexity" evidence="1">
    <location>
        <begin position="344"/>
        <end position="357"/>
    </location>
</feature>
<evidence type="ECO:0000313" key="2">
    <source>
        <dbReference type="EMBL" id="KAK0493974.1"/>
    </source>
</evidence>
<dbReference type="AlphaFoldDB" id="A0AA39Q1C0"/>
<feature type="compositionally biased region" description="Basic and acidic residues" evidence="1">
    <location>
        <begin position="1"/>
        <end position="15"/>
    </location>
</feature>
<accession>A0AA39Q1C0</accession>
<feature type="region of interest" description="Disordered" evidence="1">
    <location>
        <begin position="1"/>
        <end position="20"/>
    </location>
</feature>
<evidence type="ECO:0000256" key="1">
    <source>
        <dbReference type="SAM" id="MobiDB-lite"/>
    </source>
</evidence>
<organism evidence="2 3">
    <name type="scientific">Armillaria luteobubalina</name>
    <dbReference type="NCBI Taxonomy" id="153913"/>
    <lineage>
        <taxon>Eukaryota</taxon>
        <taxon>Fungi</taxon>
        <taxon>Dikarya</taxon>
        <taxon>Basidiomycota</taxon>
        <taxon>Agaricomycotina</taxon>
        <taxon>Agaricomycetes</taxon>
        <taxon>Agaricomycetidae</taxon>
        <taxon>Agaricales</taxon>
        <taxon>Marasmiineae</taxon>
        <taxon>Physalacriaceae</taxon>
        <taxon>Armillaria</taxon>
    </lineage>
</organism>
<comment type="caution">
    <text evidence="2">The sequence shown here is derived from an EMBL/GenBank/DDBJ whole genome shotgun (WGS) entry which is preliminary data.</text>
</comment>